<dbReference type="Gene3D" id="3.30.565.10">
    <property type="entry name" value="Histidine kinase-like ATPase, C-terminal domain"/>
    <property type="match status" value="1"/>
</dbReference>
<feature type="region of interest" description="Disordered" evidence="1">
    <location>
        <begin position="456"/>
        <end position="509"/>
    </location>
</feature>
<accession>A0ABX7ZBC8</accession>
<evidence type="ECO:0000313" key="3">
    <source>
        <dbReference type="Proteomes" id="UP000677898"/>
    </source>
</evidence>
<dbReference type="Proteomes" id="UP000677898">
    <property type="component" value="Chromosome"/>
</dbReference>
<name>A0ABX7ZBC8_9RALS</name>
<dbReference type="SUPFAM" id="SSF55874">
    <property type="entry name" value="ATPase domain of HSP90 chaperone/DNA topoisomerase II/histidine kinase"/>
    <property type="match status" value="1"/>
</dbReference>
<proteinExistence type="predicted"/>
<dbReference type="EMBL" id="CP046729">
    <property type="protein sequence ID" value="QUP52262.1"/>
    <property type="molecule type" value="Genomic_DNA"/>
</dbReference>
<keyword evidence="3" id="KW-1185">Reference proteome</keyword>
<protein>
    <submittedName>
        <fullName evidence="2">ATP-binding protein</fullName>
    </submittedName>
</protein>
<keyword evidence="2" id="KW-0067">ATP-binding</keyword>
<sequence length="781" mass="87408">MASTDFDLTPDPRVLQILGEINLEQWKCLAELIDNSVDAFINARRDGVPVSSPSVVISLPTQDKEDASITVRDNGPGMNLEQLERAARAGWSGNNPLDNLGLFGMGFNIATARLGMVTEVYTTRAGDKEWTGLRIDLNELRRTRTYQTPLLTRVKPDPAAHGTEIKILRLKADQRAYFAKSANHNKIRRQLARVYAPLLLSRDTTFSLQLNTQAILAKRPCHWNPDRSVQGFDGRPVHAVETFDFELPARQYCLTCMLSFSGAQGCPTAGPECKAIEVKRRLHGWVGLQRYMHEEDFGLDIIRNGRVIEVQNKDLFVWSGGDRPEREYPIDDQRNRGRFIGEIHLDHCRVSYTKDRFERDDASWAEMVRLVRGDGPLQPQKAKTLGFEPQDAPMYRLFQAFRRSSPQGKTGRWSRILAVKNNERAIEMADLFHKGDAEYQTDEKWYELVEEEDRGIVGATPTPTGPGSASPTIPDGFLDDGDAPPAEDVGAPPSPPAEPAPASTPVKPTRQKLHELSRVYKHPLLKVEFTVEAFMVISNDPDLPRKAPWALKIEDPGTRTFLFLFDADHPVFRSVTMTPMDALLAELAVKTYEFLKDASPDSAVFSTILSNLRGEYADDAKLDPSSIIAFADKALREIAESIDGVGDATAFNTLFAELSPTAQEKIRRKIASTGMNGAQAVIDSGEFLSYAEAPEIRQFVRSHPELFFDGRFWAQPYSSLDYGDVKVNAEACERVMERYDAYLADAVWLASQSPRDLDRCDRDELIRATLSVRLLGQDGSV</sequence>
<evidence type="ECO:0000313" key="2">
    <source>
        <dbReference type="EMBL" id="QUP52262.1"/>
    </source>
</evidence>
<reference evidence="2 3" key="1">
    <citation type="journal article" date="2021" name="Phytopathology">
        <title>Complete genome sequence of Ralstonia syzygii subsp. indonesiensis strain LLRS-1, isolated from wilted tobacco in China.</title>
        <authorList>
            <person name="Lu C.H."/>
            <person name="Li J.Y."/>
            <person name="Mi M.G."/>
            <person name="Lin Z.L."/>
            <person name="Jiang N."/>
            <person name="Gai X."/>
            <person name="Ma J.H."/>
            <person name="Lei L.P."/>
            <person name="Xia Z.Y."/>
        </authorList>
    </citation>
    <scope>NUCLEOTIDE SEQUENCE [LARGE SCALE GENOMIC DNA]</scope>
    <source>
        <strain evidence="2 3">LLRS-1</strain>
    </source>
</reference>
<evidence type="ECO:0000256" key="1">
    <source>
        <dbReference type="SAM" id="MobiDB-lite"/>
    </source>
</evidence>
<feature type="compositionally biased region" description="Low complexity" evidence="1">
    <location>
        <begin position="458"/>
        <end position="472"/>
    </location>
</feature>
<keyword evidence="2" id="KW-0547">Nucleotide-binding</keyword>
<dbReference type="Pfam" id="PF13589">
    <property type="entry name" value="HATPase_c_3"/>
    <property type="match status" value="1"/>
</dbReference>
<organism evidence="2 3">
    <name type="scientific">Ralstonia syzygii</name>
    <dbReference type="NCBI Taxonomy" id="28097"/>
    <lineage>
        <taxon>Bacteria</taxon>
        <taxon>Pseudomonadati</taxon>
        <taxon>Pseudomonadota</taxon>
        <taxon>Betaproteobacteria</taxon>
        <taxon>Burkholderiales</taxon>
        <taxon>Burkholderiaceae</taxon>
        <taxon>Ralstonia</taxon>
        <taxon>Ralstonia solanacearum species complex</taxon>
    </lineage>
</organism>
<gene>
    <name evidence="2" type="ORF">GO998_00035</name>
</gene>
<dbReference type="InterPro" id="IPR036890">
    <property type="entry name" value="HATPase_C_sf"/>
</dbReference>
<dbReference type="GO" id="GO:0005524">
    <property type="term" value="F:ATP binding"/>
    <property type="evidence" value="ECO:0007669"/>
    <property type="project" value="UniProtKB-KW"/>
</dbReference>
<dbReference type="RefSeq" id="WP_230425960.1">
    <property type="nucleotide sequence ID" value="NZ_CP046729.1"/>
</dbReference>